<dbReference type="Proteomes" id="UP000249402">
    <property type="component" value="Unassembled WGS sequence"/>
</dbReference>
<evidence type="ECO:0000256" key="1">
    <source>
        <dbReference type="SAM" id="SignalP"/>
    </source>
</evidence>
<name>A0A395HAK0_9EURO</name>
<keyword evidence="3" id="KW-1185">Reference proteome</keyword>
<gene>
    <name evidence="2" type="ORF">BO80DRAFT_170086</name>
</gene>
<accession>A0A395HAK0</accession>
<sequence length="92" mass="10194">MRLLIIDHTIISALASISCSPPPSSPCCLRYISLPYSSVLVCVCMIRYRTCSLPLPSRVHTPPQPSTSSRLVPSITHISKIGSYFLWHVSRP</sequence>
<keyword evidence="1" id="KW-0732">Signal</keyword>
<proteinExistence type="predicted"/>
<dbReference type="GeneID" id="37218800"/>
<feature type="signal peptide" evidence="1">
    <location>
        <begin position="1"/>
        <end position="15"/>
    </location>
</feature>
<feature type="chain" id="PRO_5017272966" description="Secreted protein" evidence="1">
    <location>
        <begin position="16"/>
        <end position="92"/>
    </location>
</feature>
<dbReference type="EMBL" id="KZ824422">
    <property type="protein sequence ID" value="RAL04937.1"/>
    <property type="molecule type" value="Genomic_DNA"/>
</dbReference>
<dbReference type="AlphaFoldDB" id="A0A395HAK0"/>
<evidence type="ECO:0008006" key="4">
    <source>
        <dbReference type="Google" id="ProtNLM"/>
    </source>
</evidence>
<dbReference type="PROSITE" id="PS51257">
    <property type="entry name" value="PROKAR_LIPOPROTEIN"/>
    <property type="match status" value="1"/>
</dbReference>
<dbReference type="OrthoDB" id="10506700at2759"/>
<reference evidence="2 3" key="1">
    <citation type="submission" date="2018-02" db="EMBL/GenBank/DDBJ databases">
        <title>The genomes of Aspergillus section Nigri reveals drivers in fungal speciation.</title>
        <authorList>
            <consortium name="DOE Joint Genome Institute"/>
            <person name="Vesth T.C."/>
            <person name="Nybo J."/>
            <person name="Theobald S."/>
            <person name="Brandl J."/>
            <person name="Frisvad J.C."/>
            <person name="Nielsen K.F."/>
            <person name="Lyhne E.K."/>
            <person name="Kogle M.E."/>
            <person name="Kuo A."/>
            <person name="Riley R."/>
            <person name="Clum A."/>
            <person name="Nolan M."/>
            <person name="Lipzen A."/>
            <person name="Salamov A."/>
            <person name="Henrissat B."/>
            <person name="Wiebenga A."/>
            <person name="De vries R.P."/>
            <person name="Grigoriev I.V."/>
            <person name="Mortensen U.H."/>
            <person name="Andersen M.R."/>
            <person name="Baker S.E."/>
        </authorList>
    </citation>
    <scope>NUCLEOTIDE SEQUENCE [LARGE SCALE GENOMIC DNA]</scope>
    <source>
        <strain evidence="2 3">CBS 121593</strain>
    </source>
</reference>
<dbReference type="VEuPathDB" id="FungiDB:BO80DRAFT_170086"/>
<protein>
    <recommendedName>
        <fullName evidence="4">Secreted protein</fullName>
    </recommendedName>
</protein>
<evidence type="ECO:0000313" key="3">
    <source>
        <dbReference type="Proteomes" id="UP000249402"/>
    </source>
</evidence>
<dbReference type="RefSeq" id="XP_025579264.1">
    <property type="nucleotide sequence ID" value="XM_025713935.1"/>
</dbReference>
<organism evidence="2 3">
    <name type="scientific">Aspergillus ibericus CBS 121593</name>
    <dbReference type="NCBI Taxonomy" id="1448316"/>
    <lineage>
        <taxon>Eukaryota</taxon>
        <taxon>Fungi</taxon>
        <taxon>Dikarya</taxon>
        <taxon>Ascomycota</taxon>
        <taxon>Pezizomycotina</taxon>
        <taxon>Eurotiomycetes</taxon>
        <taxon>Eurotiomycetidae</taxon>
        <taxon>Eurotiales</taxon>
        <taxon>Aspergillaceae</taxon>
        <taxon>Aspergillus</taxon>
        <taxon>Aspergillus subgen. Circumdati</taxon>
    </lineage>
</organism>
<evidence type="ECO:0000313" key="2">
    <source>
        <dbReference type="EMBL" id="RAL04937.1"/>
    </source>
</evidence>